<keyword evidence="3" id="KW-0808">Transferase</keyword>
<dbReference type="OrthoDB" id="3531165at2"/>
<dbReference type="Pfam" id="PF13673">
    <property type="entry name" value="Acetyltransf_10"/>
    <property type="match status" value="1"/>
</dbReference>
<sequence length="318" mass="32318">MVRAATEADMPAVRRVARRFGLLGDWPAAPDFLDAERLFGTLLLGPGEAEAGGPGGTEGTGGTGGTDRPGRPGGTGGALGFGGTLRRGSMTHLGDLFVLPEHQSSGLGRALLATLLDGDGPRITFASSDHRALALYVRYGLRPWTPLLYLTGPAASLTASAVEPAGMSGPAAAVVEPTGLTGPVASVVEPATAAEVAALDAHVSGGYREETLAWYADVPGVTVHTTGHGYAFARRTAADVLIGPAGGTTPEDGIAAVLGALAATGARSGRIAVPGPHPILPLLIGAGWRIQDMDTLMADDPARTLLHPDRYLPHPDLG</sequence>
<accession>A0A5S4FSV4</accession>
<evidence type="ECO:0000313" key="4">
    <source>
        <dbReference type="Proteomes" id="UP000306628"/>
    </source>
</evidence>
<evidence type="ECO:0000256" key="1">
    <source>
        <dbReference type="SAM" id="MobiDB-lite"/>
    </source>
</evidence>
<dbReference type="SUPFAM" id="SSF55729">
    <property type="entry name" value="Acyl-CoA N-acyltransferases (Nat)"/>
    <property type="match status" value="1"/>
</dbReference>
<dbReference type="PROSITE" id="PS51186">
    <property type="entry name" value="GNAT"/>
    <property type="match status" value="1"/>
</dbReference>
<dbReference type="GO" id="GO:0016747">
    <property type="term" value="F:acyltransferase activity, transferring groups other than amino-acyl groups"/>
    <property type="evidence" value="ECO:0007669"/>
    <property type="project" value="InterPro"/>
</dbReference>
<reference evidence="3 4" key="1">
    <citation type="submission" date="2019-05" db="EMBL/GenBank/DDBJ databases">
        <title>Draft genome sequence of Nonomuraea zeae DSM 100528.</title>
        <authorList>
            <person name="Saricaoglu S."/>
            <person name="Isik K."/>
        </authorList>
    </citation>
    <scope>NUCLEOTIDE SEQUENCE [LARGE SCALE GENOMIC DNA]</scope>
    <source>
        <strain evidence="3 4">DSM 100528</strain>
    </source>
</reference>
<dbReference type="RefSeq" id="WP_138696441.1">
    <property type="nucleotide sequence ID" value="NZ_JBHSAZ010000026.1"/>
</dbReference>
<dbReference type="Proteomes" id="UP000306628">
    <property type="component" value="Unassembled WGS sequence"/>
</dbReference>
<name>A0A5S4FSV4_9ACTN</name>
<dbReference type="Gene3D" id="3.40.630.30">
    <property type="match status" value="1"/>
</dbReference>
<dbReference type="EMBL" id="VCKX01000251">
    <property type="protein sequence ID" value="TMR23702.1"/>
    <property type="molecule type" value="Genomic_DNA"/>
</dbReference>
<evidence type="ECO:0000313" key="3">
    <source>
        <dbReference type="EMBL" id="TMR23702.1"/>
    </source>
</evidence>
<keyword evidence="4" id="KW-1185">Reference proteome</keyword>
<feature type="region of interest" description="Disordered" evidence="1">
    <location>
        <begin position="46"/>
        <end position="78"/>
    </location>
</feature>
<feature type="compositionally biased region" description="Gly residues" evidence="1">
    <location>
        <begin position="50"/>
        <end position="78"/>
    </location>
</feature>
<dbReference type="InterPro" id="IPR000182">
    <property type="entry name" value="GNAT_dom"/>
</dbReference>
<evidence type="ECO:0000259" key="2">
    <source>
        <dbReference type="PROSITE" id="PS51186"/>
    </source>
</evidence>
<gene>
    <name evidence="3" type="ORF">ETD85_47480</name>
</gene>
<dbReference type="CDD" id="cd04301">
    <property type="entry name" value="NAT_SF"/>
    <property type="match status" value="1"/>
</dbReference>
<comment type="caution">
    <text evidence="3">The sequence shown here is derived from an EMBL/GenBank/DDBJ whole genome shotgun (WGS) entry which is preliminary data.</text>
</comment>
<dbReference type="InterPro" id="IPR016181">
    <property type="entry name" value="Acyl_CoA_acyltransferase"/>
</dbReference>
<protein>
    <submittedName>
        <fullName evidence="3">GNAT family N-acetyltransferase</fullName>
    </submittedName>
</protein>
<organism evidence="3 4">
    <name type="scientific">Nonomuraea zeae</name>
    <dbReference type="NCBI Taxonomy" id="1642303"/>
    <lineage>
        <taxon>Bacteria</taxon>
        <taxon>Bacillati</taxon>
        <taxon>Actinomycetota</taxon>
        <taxon>Actinomycetes</taxon>
        <taxon>Streptosporangiales</taxon>
        <taxon>Streptosporangiaceae</taxon>
        <taxon>Nonomuraea</taxon>
    </lineage>
</organism>
<feature type="domain" description="N-acetyltransferase" evidence="2">
    <location>
        <begin position="1"/>
        <end position="153"/>
    </location>
</feature>
<dbReference type="AlphaFoldDB" id="A0A5S4FSV4"/>
<proteinExistence type="predicted"/>